<dbReference type="InParanoid" id="F4S0E8"/>
<organism evidence="4">
    <name type="scientific">Melampsora larici-populina (strain 98AG31 / pathotype 3-4-7)</name>
    <name type="common">Poplar leaf rust fungus</name>
    <dbReference type="NCBI Taxonomy" id="747676"/>
    <lineage>
        <taxon>Eukaryota</taxon>
        <taxon>Fungi</taxon>
        <taxon>Dikarya</taxon>
        <taxon>Basidiomycota</taxon>
        <taxon>Pucciniomycotina</taxon>
        <taxon>Pucciniomycetes</taxon>
        <taxon>Pucciniales</taxon>
        <taxon>Melampsoraceae</taxon>
        <taxon>Melampsora</taxon>
    </lineage>
</organism>
<dbReference type="PANTHER" id="PTHR36050">
    <property type="entry name" value="O-FUCOSYLTRANSFERASE 30"/>
    <property type="match status" value="1"/>
</dbReference>
<accession>F4S0E8</accession>
<proteinExistence type="predicted"/>
<dbReference type="OrthoDB" id="1882547at2759"/>
<keyword evidence="4" id="KW-1185">Reference proteome</keyword>
<dbReference type="AlphaFoldDB" id="F4S0E8"/>
<evidence type="ECO:0000313" key="3">
    <source>
        <dbReference type="EMBL" id="EGG01951.1"/>
    </source>
</evidence>
<keyword evidence="2" id="KW-1133">Transmembrane helix</keyword>
<evidence type="ECO:0000313" key="4">
    <source>
        <dbReference type="Proteomes" id="UP000001072"/>
    </source>
</evidence>
<name>F4S0E8_MELLP</name>
<dbReference type="EMBL" id="GL883134">
    <property type="protein sequence ID" value="EGG01951.1"/>
    <property type="molecule type" value="Genomic_DNA"/>
</dbReference>
<dbReference type="RefSeq" id="XP_007414785.1">
    <property type="nucleotide sequence ID" value="XM_007414723.1"/>
</dbReference>
<dbReference type="VEuPathDB" id="FungiDB:MELLADRAFT_78914"/>
<gene>
    <name evidence="3" type="ORF">MELLADRAFT_78914</name>
</gene>
<evidence type="ECO:0000256" key="2">
    <source>
        <dbReference type="SAM" id="Phobius"/>
    </source>
</evidence>
<evidence type="ECO:0008006" key="5">
    <source>
        <dbReference type="Google" id="ProtNLM"/>
    </source>
</evidence>
<dbReference type="STRING" id="747676.F4S0E8"/>
<dbReference type="GeneID" id="18933189"/>
<reference evidence="4" key="1">
    <citation type="journal article" date="2011" name="Proc. Natl. Acad. Sci. U.S.A.">
        <title>Obligate biotrophy features unraveled by the genomic analysis of rust fungi.</title>
        <authorList>
            <person name="Duplessis S."/>
            <person name="Cuomo C.A."/>
            <person name="Lin Y.-C."/>
            <person name="Aerts A."/>
            <person name="Tisserant E."/>
            <person name="Veneault-Fourrey C."/>
            <person name="Joly D.L."/>
            <person name="Hacquard S."/>
            <person name="Amselem J."/>
            <person name="Cantarel B.L."/>
            <person name="Chiu R."/>
            <person name="Coutinho P.M."/>
            <person name="Feau N."/>
            <person name="Field M."/>
            <person name="Frey P."/>
            <person name="Gelhaye E."/>
            <person name="Goldberg J."/>
            <person name="Grabherr M.G."/>
            <person name="Kodira C.D."/>
            <person name="Kohler A."/>
            <person name="Kuees U."/>
            <person name="Lindquist E.A."/>
            <person name="Lucas S.M."/>
            <person name="Mago R."/>
            <person name="Mauceli E."/>
            <person name="Morin E."/>
            <person name="Murat C."/>
            <person name="Pangilinan J.L."/>
            <person name="Park R."/>
            <person name="Pearson M."/>
            <person name="Quesneville H."/>
            <person name="Rouhier N."/>
            <person name="Sakthikumar S."/>
            <person name="Salamov A.A."/>
            <person name="Schmutz J."/>
            <person name="Selles B."/>
            <person name="Shapiro H."/>
            <person name="Tanguay P."/>
            <person name="Tuskan G.A."/>
            <person name="Henrissat B."/>
            <person name="Van de Peer Y."/>
            <person name="Rouze P."/>
            <person name="Ellis J.G."/>
            <person name="Dodds P.N."/>
            <person name="Schein J.E."/>
            <person name="Zhong S."/>
            <person name="Hamelin R.C."/>
            <person name="Grigoriev I.V."/>
            <person name="Szabo L.J."/>
            <person name="Martin F."/>
        </authorList>
    </citation>
    <scope>NUCLEOTIDE SEQUENCE [LARGE SCALE GENOMIC DNA]</scope>
    <source>
        <strain evidence="4">98AG31 / pathotype 3-4-7</strain>
    </source>
</reference>
<sequence length="720" mass="81505">MLLFKPPPYQVHESFDALQTSPTSQRNQQLLHLAPPSKIISSSSACPLPRPRWRYLLFFTLASFIIWVTVVSPHISIQSWNASTTLLQDSAIVNWASKSSAAALDIKNWLRPNSVDTSHRSDYHDLDADILTPLKTNPFSEDITSPSRTAPTSSSKKILGESSSLLPMSDRIRPKKKPAQRRPELPAFKPRPDISYENVRPSPHELTEDQATSENSRFFTYLPHSGFHNQRIELQNAFQLARLLNRTLILPQLRLGRALAWSGSDELIKTYEREMKNFHFDCIGHKLSSGQSPSTPEECQNYSDWTAVQVDYLMDVQEIVKQQPVVDQLDVRESWFWDALQLNEGDWYSVQDNTRYSYQIFESKLTAKPLHDKYQYRLNVDDLKSYGHVKLLSVGSLFGSNRMILESQEANSWKKKLAASQLPSVPILRSISDQVAQQLGGRGNYIGLHLRVGDLYFRRQAAKSMPKVFEKLCSEVLHLSQEKIDQLVHSHEQSFTSKNGQKHEPRSFLEVPRDSNPKIQDDIQEDHYQSWNQYEDEEDGLIAQADSVTAPSLSQDNIKLEVPLSLSPDHLPLTRRSSIYSAHRAGAVDNMKCRGQLYTDPELQHLNIPIYIATDVAQPMDHIHLSIFFKSFPCVFTLSDLISPEAGTNVRNLENIRSGNDGLKLKHFLTPMLDAIVAAKDTSDADIQAAPARKLSGPGMSRILVPEDTQGLKPEPIILG</sequence>
<evidence type="ECO:0000256" key="1">
    <source>
        <dbReference type="SAM" id="MobiDB-lite"/>
    </source>
</evidence>
<keyword evidence="2" id="KW-0472">Membrane</keyword>
<feature type="compositionally biased region" description="Low complexity" evidence="1">
    <location>
        <begin position="144"/>
        <end position="166"/>
    </location>
</feature>
<feature type="compositionally biased region" description="Basic and acidic residues" evidence="1">
    <location>
        <begin position="501"/>
        <end position="516"/>
    </location>
</feature>
<dbReference type="eggNOG" id="ENOG502QU3B">
    <property type="taxonomic scope" value="Eukaryota"/>
</dbReference>
<feature type="transmembrane region" description="Helical" evidence="2">
    <location>
        <begin position="55"/>
        <end position="75"/>
    </location>
</feature>
<dbReference type="Proteomes" id="UP000001072">
    <property type="component" value="Unassembled WGS sequence"/>
</dbReference>
<feature type="region of interest" description="Disordered" evidence="1">
    <location>
        <begin position="137"/>
        <end position="212"/>
    </location>
</feature>
<dbReference type="PANTHER" id="PTHR36050:SF1">
    <property type="entry name" value="O-FUCOSYLTRANSFERASE 30"/>
    <property type="match status" value="1"/>
</dbReference>
<protein>
    <recommendedName>
        <fullName evidence="5">CigA protein</fullName>
    </recommendedName>
</protein>
<dbReference type="HOGENOM" id="CLU_384052_0_0_1"/>
<dbReference type="KEGG" id="mlr:MELLADRAFT_78914"/>
<keyword evidence="2" id="KW-0812">Transmembrane</keyword>
<feature type="region of interest" description="Disordered" evidence="1">
    <location>
        <begin position="490"/>
        <end position="516"/>
    </location>
</feature>